<protein>
    <recommendedName>
        <fullName evidence="1">Carrier domain-containing protein</fullName>
    </recommendedName>
</protein>
<evidence type="ECO:0000313" key="3">
    <source>
        <dbReference type="Proteomes" id="UP000319523"/>
    </source>
</evidence>
<sequence>MKGKIMSFERIIKEQIDELTDFDINKLVSDTLIEDIGLASLDFLSIQVAIKRELNIDVDLNALTEVQPRTYGDLLQFFKEKYGDCAVSGRP</sequence>
<organism evidence="2 3">
    <name type="scientific">Mixta tenebrionis</name>
    <dbReference type="NCBI Taxonomy" id="2562439"/>
    <lineage>
        <taxon>Bacteria</taxon>
        <taxon>Pseudomonadati</taxon>
        <taxon>Pseudomonadota</taxon>
        <taxon>Gammaproteobacteria</taxon>
        <taxon>Enterobacterales</taxon>
        <taxon>Erwiniaceae</taxon>
        <taxon>Mixta</taxon>
    </lineage>
</organism>
<dbReference type="Gene3D" id="1.10.1200.10">
    <property type="entry name" value="ACP-like"/>
    <property type="match status" value="1"/>
</dbReference>
<dbReference type="EMBL" id="VHQI01000003">
    <property type="protein sequence ID" value="TPW43050.1"/>
    <property type="molecule type" value="Genomic_DNA"/>
</dbReference>
<keyword evidence="3" id="KW-1185">Reference proteome</keyword>
<feature type="domain" description="Carrier" evidence="1">
    <location>
        <begin position="3"/>
        <end position="82"/>
    </location>
</feature>
<dbReference type="AlphaFoldDB" id="A0A506VCV2"/>
<name>A0A506VCV2_9GAMM</name>
<gene>
    <name evidence="2" type="ORF">FKM52_05605</name>
</gene>
<proteinExistence type="predicted"/>
<dbReference type="SUPFAM" id="SSF47336">
    <property type="entry name" value="ACP-like"/>
    <property type="match status" value="1"/>
</dbReference>
<comment type="caution">
    <text evidence="2">The sequence shown here is derived from an EMBL/GenBank/DDBJ whole genome shotgun (WGS) entry which is preliminary data.</text>
</comment>
<dbReference type="PROSITE" id="PS50075">
    <property type="entry name" value="CARRIER"/>
    <property type="match status" value="1"/>
</dbReference>
<dbReference type="InterPro" id="IPR009081">
    <property type="entry name" value="PP-bd_ACP"/>
</dbReference>
<accession>A0A506VCV2</accession>
<dbReference type="OrthoDB" id="6555971at2"/>
<evidence type="ECO:0000313" key="2">
    <source>
        <dbReference type="EMBL" id="TPW43050.1"/>
    </source>
</evidence>
<dbReference type="Proteomes" id="UP000319523">
    <property type="component" value="Unassembled WGS sequence"/>
</dbReference>
<evidence type="ECO:0000259" key="1">
    <source>
        <dbReference type="PROSITE" id="PS50075"/>
    </source>
</evidence>
<dbReference type="InterPro" id="IPR036736">
    <property type="entry name" value="ACP-like_sf"/>
</dbReference>
<reference evidence="2 3" key="1">
    <citation type="submission" date="2019-06" db="EMBL/GenBank/DDBJ databases">
        <authorList>
            <person name="Yang Y."/>
        </authorList>
    </citation>
    <scope>NUCLEOTIDE SEQUENCE [LARGE SCALE GENOMIC DNA]</scope>
    <source>
        <strain evidence="2 3">BIT-26</strain>
    </source>
</reference>